<dbReference type="Pfam" id="PF00015">
    <property type="entry name" value="MCPsignal"/>
    <property type="match status" value="1"/>
</dbReference>
<dbReference type="SUPFAM" id="SSF58104">
    <property type="entry name" value="Methyl-accepting chemotaxis protein (MCP) signaling domain"/>
    <property type="match status" value="1"/>
</dbReference>
<dbReference type="PANTHER" id="PTHR43531:SF14">
    <property type="entry name" value="METHYL-ACCEPTING CHEMOTAXIS PROTEIN I-RELATED"/>
    <property type="match status" value="1"/>
</dbReference>
<evidence type="ECO:0000256" key="3">
    <source>
        <dbReference type="PROSITE-ProRule" id="PRU00284"/>
    </source>
</evidence>
<feature type="domain" description="Methyl-accepting transducer" evidence="5">
    <location>
        <begin position="489"/>
        <end position="718"/>
    </location>
</feature>
<dbReference type="PROSITE" id="PS50111">
    <property type="entry name" value="CHEMOTAXIS_TRANSDUC_2"/>
    <property type="match status" value="1"/>
</dbReference>
<keyword evidence="1" id="KW-0488">Methylation</keyword>
<dbReference type="InterPro" id="IPR003660">
    <property type="entry name" value="HAMP_dom"/>
</dbReference>
<reference evidence="7 8" key="1">
    <citation type="submission" date="2023-02" db="EMBL/GenBank/DDBJ databases">
        <title>Devosia chondri sp. nov., isolated from the phycosphere of marine algae.</title>
        <authorList>
            <person name="Kim J.M."/>
            <person name="Lee J.K."/>
            <person name="Choi B.J."/>
            <person name="Bayburt H."/>
            <person name="Jeon C.O."/>
        </authorList>
    </citation>
    <scope>NUCLEOTIDE SEQUENCE [LARGE SCALE GENOMIC DNA]</scope>
    <source>
        <strain evidence="7 8">G2-5</strain>
    </source>
</reference>
<name>A0ABY7Z0I1_9HYPH</name>
<evidence type="ECO:0000259" key="5">
    <source>
        <dbReference type="PROSITE" id="PS50111"/>
    </source>
</evidence>
<dbReference type="InterPro" id="IPR004089">
    <property type="entry name" value="MCPsignal_dom"/>
</dbReference>
<dbReference type="SMART" id="SM00304">
    <property type="entry name" value="HAMP"/>
    <property type="match status" value="1"/>
</dbReference>
<dbReference type="RefSeq" id="WP_282212644.1">
    <property type="nucleotide sequence ID" value="NZ_CP118247.1"/>
</dbReference>
<evidence type="ECO:0000256" key="4">
    <source>
        <dbReference type="SAM" id="Phobius"/>
    </source>
</evidence>
<sequence>MNLSRLSIAGRIYAAFGALTALLAIVVVVAVMGVQSLTGTFGGYRAISSETSAINQLVDQLGQTRLAFSRYELVPNAERGDKVAARLDKLVNQQRALMGRTTALSAPELGQNLARYQTLLATMIDLDKDISASTKRLLAAGATATDTLGALIAETAQSANLNARAAAVSGLATEQLLQTRIAATALMTDPSADSFEKTKQLAAKSLATLEQLRSVFFRDDDIARVDDVTALVAPFGQMIEKSYTSLAERQKLGGEASAIDTAIGATYANVLKKAQTNQQHLGDASQSQAIQTHAGAIGFGVLALTIGIALAIIIARWLSGAIRLMSEAMEKMADGDFEVTMAGADQSNELGRIARALEVFGANGRTIMENERMRINEADEAAARQSVRDELQEDIEFLLAAAAMGDFATRLERDYGAADLNGVARSVNGLLDTVSRGLEETGAVLAGLARADLSRRVESDYAGAFKVLKDNTNMLAEFLATTMTRLDESARALKLATGEILTGADDLSERTNRQASALEETSTAITSLNGSIKDNADRADNAALAMQASMGVADQSEQAMNAATDAMDRITTSVGKIANIIALIDDVAFQTNLLALNASVEAARAGEAGNGFAVVAQEVRRLAQSAAVASRDIKVLIEQSGDEVKGGTRLVIEAAEKLTAIVSATGDNGQQMQAISAACQRQAASVAEIAQSMAQMDVMTQNNAALVEQTNAAICQTEAQASLLDAIVAEFTGREAEISDQSAPSRRLAS</sequence>
<feature type="domain" description="HAMP" evidence="6">
    <location>
        <begin position="316"/>
        <end position="369"/>
    </location>
</feature>
<keyword evidence="4" id="KW-1133">Transmembrane helix</keyword>
<keyword evidence="3" id="KW-0807">Transducer</keyword>
<dbReference type="Pfam" id="PF18947">
    <property type="entry name" value="HAMP_2"/>
    <property type="match status" value="1"/>
</dbReference>
<dbReference type="Pfam" id="PF00672">
    <property type="entry name" value="HAMP"/>
    <property type="match status" value="1"/>
</dbReference>
<keyword evidence="8" id="KW-1185">Reference proteome</keyword>
<dbReference type="EMBL" id="CP118247">
    <property type="protein sequence ID" value="WDR07131.1"/>
    <property type="molecule type" value="Genomic_DNA"/>
</dbReference>
<evidence type="ECO:0000256" key="2">
    <source>
        <dbReference type="ARBA" id="ARBA00029447"/>
    </source>
</evidence>
<dbReference type="PROSITE" id="PS50885">
    <property type="entry name" value="HAMP"/>
    <property type="match status" value="1"/>
</dbReference>
<dbReference type="Proteomes" id="UP001222118">
    <property type="component" value="Chromosome"/>
</dbReference>
<keyword evidence="4" id="KW-0812">Transmembrane</keyword>
<dbReference type="SMART" id="SM01358">
    <property type="entry name" value="HBM"/>
    <property type="match status" value="1"/>
</dbReference>
<dbReference type="InterPro" id="IPR032255">
    <property type="entry name" value="HBM"/>
</dbReference>
<dbReference type="Gene3D" id="6.10.340.10">
    <property type="match status" value="1"/>
</dbReference>
<dbReference type="PANTHER" id="PTHR43531">
    <property type="entry name" value="PROTEIN ICFG"/>
    <property type="match status" value="1"/>
</dbReference>
<dbReference type="Gene3D" id="1.10.287.950">
    <property type="entry name" value="Methyl-accepting chemotaxis protein"/>
    <property type="match status" value="1"/>
</dbReference>
<dbReference type="CDD" id="cd06225">
    <property type="entry name" value="HAMP"/>
    <property type="match status" value="1"/>
</dbReference>
<organism evidence="7 8">
    <name type="scientific">Devosia rhodophyticola</name>
    <dbReference type="NCBI Taxonomy" id="3026423"/>
    <lineage>
        <taxon>Bacteria</taxon>
        <taxon>Pseudomonadati</taxon>
        <taxon>Pseudomonadota</taxon>
        <taxon>Alphaproteobacteria</taxon>
        <taxon>Hyphomicrobiales</taxon>
        <taxon>Devosiaceae</taxon>
        <taxon>Devosia</taxon>
    </lineage>
</organism>
<comment type="similarity">
    <text evidence="2">Belongs to the methyl-accepting chemotaxis (MCP) protein family.</text>
</comment>
<evidence type="ECO:0000256" key="1">
    <source>
        <dbReference type="ARBA" id="ARBA00022481"/>
    </source>
</evidence>
<dbReference type="SMART" id="SM00283">
    <property type="entry name" value="MA"/>
    <property type="match status" value="1"/>
</dbReference>
<evidence type="ECO:0000313" key="8">
    <source>
        <dbReference type="Proteomes" id="UP001222118"/>
    </source>
</evidence>
<dbReference type="SUPFAM" id="SSF158472">
    <property type="entry name" value="HAMP domain-like"/>
    <property type="match status" value="1"/>
</dbReference>
<accession>A0ABY7Z0I1</accession>
<gene>
    <name evidence="7" type="ORF">PSQ90_06775</name>
</gene>
<evidence type="ECO:0000313" key="7">
    <source>
        <dbReference type="EMBL" id="WDR07131.1"/>
    </source>
</evidence>
<evidence type="ECO:0000259" key="6">
    <source>
        <dbReference type="PROSITE" id="PS50885"/>
    </source>
</evidence>
<keyword evidence="4" id="KW-0472">Membrane</keyword>
<feature type="transmembrane region" description="Helical" evidence="4">
    <location>
        <begin position="12"/>
        <end position="34"/>
    </location>
</feature>
<proteinExistence type="inferred from homology"/>
<feature type="transmembrane region" description="Helical" evidence="4">
    <location>
        <begin position="296"/>
        <end position="319"/>
    </location>
</feature>
<dbReference type="InterPro" id="IPR051310">
    <property type="entry name" value="MCP_chemotaxis"/>
</dbReference>
<protein>
    <submittedName>
        <fullName evidence="7">Methyl-accepting chemotaxis protein</fullName>
    </submittedName>
</protein>